<comment type="caution">
    <text evidence="1">The sequence shown here is derived from an EMBL/GenBank/DDBJ whole genome shotgun (WGS) entry which is preliminary data.</text>
</comment>
<protein>
    <submittedName>
        <fullName evidence="1">Uncharacterized protein</fullName>
    </submittedName>
</protein>
<dbReference type="AlphaFoldDB" id="A0A3M7PN78"/>
<dbReference type="Proteomes" id="UP000276133">
    <property type="component" value="Unassembled WGS sequence"/>
</dbReference>
<gene>
    <name evidence="1" type="ORF">BpHYR1_012038</name>
</gene>
<organism evidence="1 2">
    <name type="scientific">Brachionus plicatilis</name>
    <name type="common">Marine rotifer</name>
    <name type="synonym">Brachionus muelleri</name>
    <dbReference type="NCBI Taxonomy" id="10195"/>
    <lineage>
        <taxon>Eukaryota</taxon>
        <taxon>Metazoa</taxon>
        <taxon>Spiralia</taxon>
        <taxon>Gnathifera</taxon>
        <taxon>Rotifera</taxon>
        <taxon>Eurotatoria</taxon>
        <taxon>Monogononta</taxon>
        <taxon>Pseudotrocha</taxon>
        <taxon>Ploima</taxon>
        <taxon>Brachionidae</taxon>
        <taxon>Brachionus</taxon>
    </lineage>
</organism>
<reference evidence="1 2" key="1">
    <citation type="journal article" date="2018" name="Sci. Rep.">
        <title>Genomic signatures of local adaptation to the degree of environmental predictability in rotifers.</title>
        <authorList>
            <person name="Franch-Gras L."/>
            <person name="Hahn C."/>
            <person name="Garcia-Roger E.M."/>
            <person name="Carmona M.J."/>
            <person name="Serra M."/>
            <person name="Gomez A."/>
        </authorList>
    </citation>
    <scope>NUCLEOTIDE SEQUENCE [LARGE SCALE GENOMIC DNA]</scope>
    <source>
        <strain evidence="1">HYR1</strain>
    </source>
</reference>
<accession>A0A3M7PN78</accession>
<evidence type="ECO:0000313" key="2">
    <source>
        <dbReference type="Proteomes" id="UP000276133"/>
    </source>
</evidence>
<evidence type="ECO:0000313" key="1">
    <source>
        <dbReference type="EMBL" id="RNA00439.1"/>
    </source>
</evidence>
<proteinExistence type="predicted"/>
<keyword evidence="2" id="KW-1185">Reference proteome</keyword>
<sequence>MAGTVINASLPFDIQEIASYIYNINNKEFYAILKFRIKKIRSNIILFIFFEWKN</sequence>
<name>A0A3M7PN78_BRAPC</name>
<dbReference type="EMBL" id="REGN01009761">
    <property type="protein sequence ID" value="RNA00439.1"/>
    <property type="molecule type" value="Genomic_DNA"/>
</dbReference>